<dbReference type="Proteomes" id="UP000682005">
    <property type="component" value="Chromosome 1"/>
</dbReference>
<evidence type="ECO:0000313" key="7">
    <source>
        <dbReference type="EMBL" id="AKU69115.1"/>
    </source>
</evidence>
<protein>
    <recommendedName>
        <fullName evidence="3">Probable endolytic peptidoglycan transglycosylase RlpA</fullName>
        <ecNumber evidence="3">4.2.2.-</ecNumber>
    </recommendedName>
</protein>
<dbReference type="eggNOG" id="COG0797">
    <property type="taxonomic scope" value="Bacteria"/>
</dbReference>
<dbReference type="InterPro" id="IPR009009">
    <property type="entry name" value="RlpA-like_DPBB"/>
</dbReference>
<feature type="compositionally biased region" description="Polar residues" evidence="5">
    <location>
        <begin position="241"/>
        <end position="254"/>
    </location>
</feature>
<dbReference type="Proteomes" id="UP000060345">
    <property type="component" value="Chromosome 1"/>
</dbReference>
<accession>A0A0K1NJB4</accession>
<keyword evidence="1 3" id="KW-0456">Lyase</keyword>
<dbReference type="EMBL" id="CP072370">
    <property type="protein sequence ID" value="QUB86740.1"/>
    <property type="molecule type" value="Genomic_DNA"/>
</dbReference>
<dbReference type="GO" id="GO:0000270">
    <property type="term" value="P:peptidoglycan metabolic process"/>
    <property type="evidence" value="ECO:0007669"/>
    <property type="project" value="UniProtKB-UniRule"/>
</dbReference>
<proteinExistence type="inferred from homology"/>
<reference evidence="8 10" key="2">
    <citation type="submission" date="2021-03" db="EMBL/GenBank/DDBJ databases">
        <title>Human Oral Microbial Genomes.</title>
        <authorList>
            <person name="Johnston C.D."/>
            <person name="Chen T."/>
            <person name="Dewhirst F.E."/>
        </authorList>
    </citation>
    <scope>NUCLEOTIDE SEQUENCE [LARGE SCALE GENOMIC DNA]</scope>
    <source>
        <strain evidence="8 10">W1435</strain>
    </source>
</reference>
<feature type="chain" id="PRO_5035352372" description="Probable endolytic peptidoglycan transglycosylase RlpA" evidence="3">
    <location>
        <begin position="25"/>
        <end position="268"/>
    </location>
</feature>
<dbReference type="InterPro" id="IPR034718">
    <property type="entry name" value="RlpA"/>
</dbReference>
<dbReference type="KEGG" id="pfus:ADJ77_04635"/>
<feature type="compositionally biased region" description="Basic and acidic residues" evidence="5">
    <location>
        <begin position="183"/>
        <end position="197"/>
    </location>
</feature>
<comment type="similarity">
    <text evidence="3 4">Belongs to the RlpA family.</text>
</comment>
<dbReference type="Gene3D" id="2.40.40.10">
    <property type="entry name" value="RlpA-like domain"/>
    <property type="match status" value="1"/>
</dbReference>
<dbReference type="NCBIfam" id="TIGR00413">
    <property type="entry name" value="rlpA"/>
    <property type="match status" value="1"/>
</dbReference>
<dbReference type="EC" id="4.2.2.-" evidence="3"/>
<feature type="signal peptide" evidence="3">
    <location>
        <begin position="1"/>
        <end position="24"/>
    </location>
</feature>
<organism evidence="7 9">
    <name type="scientific">Prevotella fusca JCM 17724</name>
    <dbReference type="NCBI Taxonomy" id="1236517"/>
    <lineage>
        <taxon>Bacteria</taxon>
        <taxon>Pseudomonadati</taxon>
        <taxon>Bacteroidota</taxon>
        <taxon>Bacteroidia</taxon>
        <taxon>Bacteroidales</taxon>
        <taxon>Prevotellaceae</taxon>
        <taxon>Prevotella</taxon>
    </lineage>
</organism>
<dbReference type="InterPro" id="IPR012997">
    <property type="entry name" value="RplA"/>
</dbReference>
<keyword evidence="10" id="KW-1185">Reference proteome</keyword>
<dbReference type="PANTHER" id="PTHR34183:SF8">
    <property type="entry name" value="ENDOLYTIC PEPTIDOGLYCAN TRANSGLYCOSYLASE RLPA-RELATED"/>
    <property type="match status" value="1"/>
</dbReference>
<sequence length="268" mass="30146" precursor="true">MYRTRLLLIALFSLFSVFTLTVQAQSDGKASYYSNGLHGRRMSNGERYDRNAFTCAHRTLPFGTRLRVTNPRNGKSVIVRVTDRGPFVRGRVVDLSYAAARELRTIACGVAYVKVEVVPKETEIPFPSESTGGIEMPEIEYGTAGVCYEFIPEWEKVEEDKPKEIERKVDTHLNNKKLPQQAKVDKENKENASETHKQTQASAPVNQQSAKAKPQTATARTTQPATNRQQPTQQNKQNTQPANSKNESSSSWTNFFKRIKDGVTGLFE</sequence>
<comment type="function">
    <text evidence="3">Lytic transglycosylase with a strong preference for naked glycan strands that lack stem peptides.</text>
</comment>
<evidence type="ECO:0000256" key="4">
    <source>
        <dbReference type="RuleBase" id="RU003495"/>
    </source>
</evidence>
<dbReference type="GO" id="GO:0008932">
    <property type="term" value="F:lytic endotransglycosylase activity"/>
    <property type="evidence" value="ECO:0007669"/>
    <property type="project" value="UniProtKB-UniRule"/>
</dbReference>
<name>A0A0K1NJB4_9BACT</name>
<dbReference type="HAMAP" id="MF_02071">
    <property type="entry name" value="RlpA"/>
    <property type="match status" value="1"/>
</dbReference>
<feature type="region of interest" description="Disordered" evidence="5">
    <location>
        <begin position="167"/>
        <end position="255"/>
    </location>
</feature>
<keyword evidence="2 3" id="KW-0961">Cell wall biogenesis/degradation</keyword>
<dbReference type="Pfam" id="PF03330">
    <property type="entry name" value="DPBB_1"/>
    <property type="match status" value="1"/>
</dbReference>
<evidence type="ECO:0000313" key="8">
    <source>
        <dbReference type="EMBL" id="QUB86740.1"/>
    </source>
</evidence>
<feature type="compositionally biased region" description="Low complexity" evidence="5">
    <location>
        <begin position="210"/>
        <end position="240"/>
    </location>
</feature>
<gene>
    <name evidence="3" type="primary">rlpA</name>
    <name evidence="7" type="ORF">ADJ77_04635</name>
    <name evidence="8" type="ORF">J5A51_11750</name>
</gene>
<evidence type="ECO:0000256" key="3">
    <source>
        <dbReference type="HAMAP-Rule" id="MF_02071"/>
    </source>
</evidence>
<evidence type="ECO:0000259" key="6">
    <source>
        <dbReference type="Pfam" id="PF03330"/>
    </source>
</evidence>
<evidence type="ECO:0000256" key="5">
    <source>
        <dbReference type="SAM" id="MobiDB-lite"/>
    </source>
</evidence>
<dbReference type="InterPro" id="IPR036908">
    <property type="entry name" value="RlpA-like_sf"/>
</dbReference>
<evidence type="ECO:0000256" key="1">
    <source>
        <dbReference type="ARBA" id="ARBA00023239"/>
    </source>
</evidence>
<feature type="domain" description="RlpA-like protein double-psi beta-barrel" evidence="6">
    <location>
        <begin position="26"/>
        <end position="114"/>
    </location>
</feature>
<dbReference type="AlphaFoldDB" id="A0A0K1NJB4"/>
<dbReference type="EMBL" id="CP012074">
    <property type="protein sequence ID" value="AKU69115.1"/>
    <property type="molecule type" value="Genomic_DNA"/>
</dbReference>
<feature type="compositionally biased region" description="Polar residues" evidence="5">
    <location>
        <begin position="198"/>
        <end position="209"/>
    </location>
</feature>
<dbReference type="CDD" id="cd22268">
    <property type="entry name" value="DPBB_RlpA-like"/>
    <property type="match status" value="1"/>
</dbReference>
<dbReference type="OrthoDB" id="9779128at2"/>
<dbReference type="RefSeq" id="WP_025077480.1">
    <property type="nucleotide sequence ID" value="NZ_BAKO01000002.1"/>
</dbReference>
<reference evidence="7 9" key="1">
    <citation type="submission" date="2015-07" db="EMBL/GenBank/DDBJ databases">
        <authorList>
            <person name="Noorani M."/>
        </authorList>
    </citation>
    <scope>NUCLEOTIDE SEQUENCE [LARGE SCALE GENOMIC DNA]</scope>
    <source>
        <strain evidence="7 9">W1435</strain>
    </source>
</reference>
<evidence type="ECO:0000256" key="2">
    <source>
        <dbReference type="ARBA" id="ARBA00023316"/>
    </source>
</evidence>
<dbReference type="SUPFAM" id="SSF50685">
    <property type="entry name" value="Barwin-like endoglucanases"/>
    <property type="match status" value="1"/>
</dbReference>
<dbReference type="STRING" id="1236517.ADJ77_04635"/>
<dbReference type="GO" id="GO:0071555">
    <property type="term" value="P:cell wall organization"/>
    <property type="evidence" value="ECO:0007669"/>
    <property type="project" value="UniProtKB-KW"/>
</dbReference>
<evidence type="ECO:0000313" key="10">
    <source>
        <dbReference type="Proteomes" id="UP000682005"/>
    </source>
</evidence>
<dbReference type="PANTHER" id="PTHR34183">
    <property type="entry name" value="ENDOLYTIC PEPTIDOGLYCAN TRANSGLYCOSYLASE RLPA"/>
    <property type="match status" value="1"/>
</dbReference>
<evidence type="ECO:0000313" key="9">
    <source>
        <dbReference type="Proteomes" id="UP000060345"/>
    </source>
</evidence>
<keyword evidence="3" id="KW-0732">Signal</keyword>